<comment type="caution">
    <text evidence="2">The sequence shown here is derived from an EMBL/GenBank/DDBJ whole genome shotgun (WGS) entry which is preliminary data.</text>
</comment>
<sequence>MMSSSSVALTSTIQQASNAGVLPPPAHVAPNAAAVVGHLEESSRQQDPDSSGRRPSRRLIDFLGGRHEGSPDQISPDESSGSGIRLPPPVKGRPMDVVGDRRDEDAPDLLSPNSGSRRPGAAPARHWMPEVIGFSVLTFNSAMAAYRS</sequence>
<dbReference type="Proteomes" id="UP000604825">
    <property type="component" value="Unassembled WGS sequence"/>
</dbReference>
<keyword evidence="3" id="KW-1185">Reference proteome</keyword>
<evidence type="ECO:0000313" key="3">
    <source>
        <dbReference type="Proteomes" id="UP000604825"/>
    </source>
</evidence>
<accession>A0A811PTM2</accession>
<reference evidence="2" key="1">
    <citation type="submission" date="2020-10" db="EMBL/GenBank/DDBJ databases">
        <authorList>
            <person name="Han B."/>
            <person name="Lu T."/>
            <person name="Zhao Q."/>
            <person name="Huang X."/>
            <person name="Zhao Y."/>
        </authorList>
    </citation>
    <scope>NUCLEOTIDE SEQUENCE</scope>
</reference>
<name>A0A811PTM2_9POAL</name>
<gene>
    <name evidence="2" type="ORF">NCGR_LOCUS32114</name>
</gene>
<protein>
    <submittedName>
        <fullName evidence="2">Uncharacterized protein</fullName>
    </submittedName>
</protein>
<evidence type="ECO:0000313" key="2">
    <source>
        <dbReference type="EMBL" id="CAD6247941.1"/>
    </source>
</evidence>
<proteinExistence type="predicted"/>
<feature type="compositionally biased region" description="Polar residues" evidence="1">
    <location>
        <begin position="72"/>
        <end position="82"/>
    </location>
</feature>
<dbReference type="EMBL" id="CAJGYO010000007">
    <property type="protein sequence ID" value="CAD6247941.1"/>
    <property type="molecule type" value="Genomic_DNA"/>
</dbReference>
<feature type="compositionally biased region" description="Basic and acidic residues" evidence="1">
    <location>
        <begin position="38"/>
        <end position="70"/>
    </location>
</feature>
<organism evidence="2 3">
    <name type="scientific">Miscanthus lutarioriparius</name>
    <dbReference type="NCBI Taxonomy" id="422564"/>
    <lineage>
        <taxon>Eukaryota</taxon>
        <taxon>Viridiplantae</taxon>
        <taxon>Streptophyta</taxon>
        <taxon>Embryophyta</taxon>
        <taxon>Tracheophyta</taxon>
        <taxon>Spermatophyta</taxon>
        <taxon>Magnoliopsida</taxon>
        <taxon>Liliopsida</taxon>
        <taxon>Poales</taxon>
        <taxon>Poaceae</taxon>
        <taxon>PACMAD clade</taxon>
        <taxon>Panicoideae</taxon>
        <taxon>Andropogonodae</taxon>
        <taxon>Andropogoneae</taxon>
        <taxon>Saccharinae</taxon>
        <taxon>Miscanthus</taxon>
    </lineage>
</organism>
<feature type="region of interest" description="Disordered" evidence="1">
    <location>
        <begin position="18"/>
        <end position="124"/>
    </location>
</feature>
<dbReference type="AlphaFoldDB" id="A0A811PTM2"/>
<evidence type="ECO:0000256" key="1">
    <source>
        <dbReference type="SAM" id="MobiDB-lite"/>
    </source>
</evidence>